<evidence type="ECO:0000313" key="2">
    <source>
        <dbReference type="Proteomes" id="UP000805649"/>
    </source>
</evidence>
<reference evidence="1 2" key="1">
    <citation type="journal article" date="2020" name="Phytopathology">
        <title>Genome Sequence Resources of Colletotrichum truncatum, C. plurivorum, C. musicola, and C. sojae: Four Species Pathogenic to Soybean (Glycine max).</title>
        <authorList>
            <person name="Rogerio F."/>
            <person name="Boufleur T.R."/>
            <person name="Ciampi-Guillardi M."/>
            <person name="Sukno S.A."/>
            <person name="Thon M.R."/>
            <person name="Massola Junior N.S."/>
            <person name="Baroncelli R."/>
        </authorList>
    </citation>
    <scope>NUCLEOTIDE SEQUENCE [LARGE SCALE GENOMIC DNA]</scope>
    <source>
        <strain evidence="1 2">CMES1059</strain>
    </source>
</reference>
<evidence type="ECO:0000313" key="1">
    <source>
        <dbReference type="EMBL" id="KAL0934741.1"/>
    </source>
</evidence>
<proteinExistence type="predicted"/>
<comment type="caution">
    <text evidence="1">The sequence shown here is derived from an EMBL/GenBank/DDBJ whole genome shotgun (WGS) entry which is preliminary data.</text>
</comment>
<gene>
    <name evidence="1" type="ORF">CTRU02_209332</name>
</gene>
<name>A0ACC3YS19_COLTU</name>
<protein>
    <submittedName>
        <fullName evidence="1">Hard-surface induced protein</fullName>
    </submittedName>
</protein>
<organism evidence="1 2">
    <name type="scientific">Colletotrichum truncatum</name>
    <name type="common">Anthracnose fungus</name>
    <name type="synonym">Colletotrichum capsici</name>
    <dbReference type="NCBI Taxonomy" id="5467"/>
    <lineage>
        <taxon>Eukaryota</taxon>
        <taxon>Fungi</taxon>
        <taxon>Dikarya</taxon>
        <taxon>Ascomycota</taxon>
        <taxon>Pezizomycotina</taxon>
        <taxon>Sordariomycetes</taxon>
        <taxon>Hypocreomycetidae</taxon>
        <taxon>Glomerellales</taxon>
        <taxon>Glomerellaceae</taxon>
        <taxon>Colletotrichum</taxon>
        <taxon>Colletotrichum truncatum species complex</taxon>
    </lineage>
</organism>
<dbReference type="EMBL" id="VUJX02000006">
    <property type="protein sequence ID" value="KAL0934741.1"/>
    <property type="molecule type" value="Genomic_DNA"/>
</dbReference>
<accession>A0ACC3YS19</accession>
<keyword evidence="2" id="KW-1185">Reference proteome</keyword>
<dbReference type="Proteomes" id="UP000805649">
    <property type="component" value="Unassembled WGS sequence"/>
</dbReference>
<sequence>MMQTPLSSNRRYLSVFFIVATILLLLATVHITREGVPEVIKSTTGWNNAAPPTSQGHTSASAPYASGNRHDNRPTFADLAKDSGTDKVTTHNYAVLYDKYLPTFRDHPVKMLEIGLGCGMAYGPGASYHTWIKYFDNLELNIMEYDEACGKAWAAKHPKANLYFGDQASPPFLQQTGNEVTADRLLDIIIDDGGHTMNQQETSLRELWKFVRPGGMYIAEDLHTSYLASYQGDPTRVDHATRTFMRFIYELIDDFMSAPAFGDGVNQKYPFSHEIQSIDCMEAMCVLIKKEVGAR</sequence>